<dbReference type="CDD" id="cd00886">
    <property type="entry name" value="MogA_MoaB"/>
    <property type="match status" value="1"/>
</dbReference>
<dbReference type="RefSeq" id="WP_398282824.1">
    <property type="nucleotide sequence ID" value="NZ_JBITLV010000005.1"/>
</dbReference>
<evidence type="ECO:0000256" key="1">
    <source>
        <dbReference type="ARBA" id="ARBA00005046"/>
    </source>
</evidence>
<evidence type="ECO:0000313" key="5">
    <source>
        <dbReference type="Proteomes" id="UP001612915"/>
    </source>
</evidence>
<dbReference type="PROSITE" id="PS01078">
    <property type="entry name" value="MOCF_BIOSYNTHESIS_1"/>
    <property type="match status" value="1"/>
</dbReference>
<name>A0ABW8AS58_9ACTN</name>
<dbReference type="InterPro" id="IPR008284">
    <property type="entry name" value="MoCF_biosynth_CS"/>
</dbReference>
<dbReference type="PANTHER" id="PTHR43764">
    <property type="entry name" value="MOLYBDENUM COFACTOR BIOSYNTHESIS"/>
    <property type="match status" value="1"/>
</dbReference>
<dbReference type="EMBL" id="JBITLV010000005">
    <property type="protein sequence ID" value="MFI7588788.1"/>
    <property type="molecule type" value="Genomic_DNA"/>
</dbReference>
<dbReference type="PANTHER" id="PTHR43764:SF1">
    <property type="entry name" value="MOLYBDOPTERIN MOLYBDOTRANSFERASE"/>
    <property type="match status" value="1"/>
</dbReference>
<feature type="domain" description="MoaB/Mog" evidence="3">
    <location>
        <begin position="15"/>
        <end position="159"/>
    </location>
</feature>
<dbReference type="SMART" id="SM00852">
    <property type="entry name" value="MoCF_biosynth"/>
    <property type="match status" value="1"/>
</dbReference>
<evidence type="ECO:0000259" key="3">
    <source>
        <dbReference type="SMART" id="SM00852"/>
    </source>
</evidence>
<sequence length="169" mass="16486">MTEPAATPAEPVGRALVITSSTRAAAGVYPDRGGPILAAGLADLGFTVDGPVVVADGEPFAEALRAGVAAGYDVILTTGGTGLSPTDSTPEATAAVLDRPVPGLADAVRQRGLAAGVPTAALSRGLAGVAGSSLIVNLPGSTGGCRDGMSVLRDVLVHAVAQLRGVDHG</sequence>
<organism evidence="4 5">
    <name type="scientific">Spongisporangium articulatum</name>
    <dbReference type="NCBI Taxonomy" id="3362603"/>
    <lineage>
        <taxon>Bacteria</taxon>
        <taxon>Bacillati</taxon>
        <taxon>Actinomycetota</taxon>
        <taxon>Actinomycetes</taxon>
        <taxon>Kineosporiales</taxon>
        <taxon>Kineosporiaceae</taxon>
        <taxon>Spongisporangium</taxon>
    </lineage>
</organism>
<dbReference type="Gene3D" id="3.40.980.10">
    <property type="entry name" value="MoaB/Mog-like domain"/>
    <property type="match status" value="1"/>
</dbReference>
<dbReference type="InterPro" id="IPR036425">
    <property type="entry name" value="MoaB/Mog-like_dom_sf"/>
</dbReference>
<keyword evidence="2" id="KW-0501">Molybdenum cofactor biosynthesis</keyword>
<dbReference type="InterPro" id="IPR051920">
    <property type="entry name" value="MPT_Adenylyltrnsfr/MoaC-Rel"/>
</dbReference>
<dbReference type="Pfam" id="PF00994">
    <property type="entry name" value="MoCF_biosynth"/>
    <property type="match status" value="1"/>
</dbReference>
<accession>A0ABW8AS58</accession>
<comment type="pathway">
    <text evidence="1">Cofactor biosynthesis; molybdopterin biosynthesis.</text>
</comment>
<evidence type="ECO:0000313" key="4">
    <source>
        <dbReference type="EMBL" id="MFI7588788.1"/>
    </source>
</evidence>
<dbReference type="Proteomes" id="UP001612915">
    <property type="component" value="Unassembled WGS sequence"/>
</dbReference>
<dbReference type="SUPFAM" id="SSF53218">
    <property type="entry name" value="Molybdenum cofactor biosynthesis proteins"/>
    <property type="match status" value="1"/>
</dbReference>
<dbReference type="InterPro" id="IPR001453">
    <property type="entry name" value="MoaB/Mog_dom"/>
</dbReference>
<evidence type="ECO:0000256" key="2">
    <source>
        <dbReference type="ARBA" id="ARBA00023150"/>
    </source>
</evidence>
<gene>
    <name evidence="4" type="ORF">ACIB24_17100</name>
</gene>
<dbReference type="NCBIfam" id="TIGR00177">
    <property type="entry name" value="molyb_syn"/>
    <property type="match status" value="1"/>
</dbReference>
<keyword evidence="5" id="KW-1185">Reference proteome</keyword>
<proteinExistence type="predicted"/>
<reference evidence="4 5" key="1">
    <citation type="submission" date="2024-10" db="EMBL/GenBank/DDBJ databases">
        <title>The Natural Products Discovery Center: Release of the First 8490 Sequenced Strains for Exploring Actinobacteria Biosynthetic Diversity.</title>
        <authorList>
            <person name="Kalkreuter E."/>
            <person name="Kautsar S.A."/>
            <person name="Yang D."/>
            <person name="Bader C.D."/>
            <person name="Teijaro C.N."/>
            <person name="Fluegel L."/>
            <person name="Davis C.M."/>
            <person name="Simpson J.R."/>
            <person name="Lauterbach L."/>
            <person name="Steele A.D."/>
            <person name="Gui C."/>
            <person name="Meng S."/>
            <person name="Li G."/>
            <person name="Viehrig K."/>
            <person name="Ye F."/>
            <person name="Su P."/>
            <person name="Kiefer A.F."/>
            <person name="Nichols A."/>
            <person name="Cepeda A.J."/>
            <person name="Yan W."/>
            <person name="Fan B."/>
            <person name="Jiang Y."/>
            <person name="Adhikari A."/>
            <person name="Zheng C.-J."/>
            <person name="Schuster L."/>
            <person name="Cowan T.M."/>
            <person name="Smanski M.J."/>
            <person name="Chevrette M.G."/>
            <person name="De Carvalho L.P.S."/>
            <person name="Shen B."/>
        </authorList>
    </citation>
    <scope>NUCLEOTIDE SEQUENCE [LARGE SCALE GENOMIC DNA]</scope>
    <source>
        <strain evidence="4 5">NPDC049639</strain>
    </source>
</reference>
<comment type="caution">
    <text evidence="4">The sequence shown here is derived from an EMBL/GenBank/DDBJ whole genome shotgun (WGS) entry which is preliminary data.</text>
</comment>
<protein>
    <submittedName>
        <fullName evidence="4">Molybdenum cofactor biosynthesis protein B</fullName>
    </submittedName>
</protein>